<sequence>MRYKLPIDRSVNRLVPHYLSGRRFILFVQSCLYPLQSLNERFRTFARERHIEARMTSQVIYFEWFLNYRFGKYIKDGKDRIFIKDSTSVGVDLYHEGAEYQRPFTVWYNGEQVTTDNEAERPRPFYLLAEEKLINKVSFMVCVPPVTIPPRELVYMLSYVVNTYKTAGKTYLIKIDEDEYTPNKNTGQ</sequence>
<dbReference type="GeneID" id="79837363"/>
<evidence type="ECO:0000313" key="8">
    <source>
        <dbReference type="Proteomes" id="UP000466952"/>
    </source>
</evidence>
<dbReference type="EMBL" id="QSVA01000005">
    <property type="protein sequence ID" value="RGN94970.1"/>
    <property type="molecule type" value="Genomic_DNA"/>
</dbReference>
<dbReference type="EMBL" id="WCTR01000008">
    <property type="protein sequence ID" value="KAB4211826.1"/>
    <property type="molecule type" value="Genomic_DNA"/>
</dbReference>
<dbReference type="EMBL" id="JAFBJK010000002">
    <property type="protein sequence ID" value="MBT8725061.1"/>
    <property type="molecule type" value="Genomic_DNA"/>
</dbReference>
<evidence type="ECO:0000313" key="1">
    <source>
        <dbReference type="EMBL" id="KAB4183367.1"/>
    </source>
</evidence>
<accession>A0A139KA74</accession>
<dbReference type="RefSeq" id="WP_004293571.1">
    <property type="nucleotide sequence ID" value="NZ_CAXVJK010000015.1"/>
</dbReference>
<reference evidence="6 7" key="1">
    <citation type="submission" date="2018-08" db="EMBL/GenBank/DDBJ databases">
        <title>A genome reference for cultivated species of the human gut microbiota.</title>
        <authorList>
            <person name="Zou Y."/>
            <person name="Xue W."/>
            <person name="Luo G."/>
        </authorList>
    </citation>
    <scope>NUCLEOTIDE SEQUENCE [LARGE SCALE GENOMIC DNA]</scope>
    <source>
        <strain evidence="5 7">AM29-12AC</strain>
        <strain evidence="4 6">OM03-4</strain>
    </source>
</reference>
<evidence type="ECO:0000313" key="10">
    <source>
        <dbReference type="Proteomes" id="UP001196342"/>
    </source>
</evidence>
<dbReference type="EMBL" id="WCTY01000019">
    <property type="protein sequence ID" value="KAB4183367.1"/>
    <property type="molecule type" value="Genomic_DNA"/>
</dbReference>
<evidence type="ECO:0000313" key="3">
    <source>
        <dbReference type="EMBL" id="MBT8725061.1"/>
    </source>
</evidence>
<dbReference type="Proteomes" id="UP000487221">
    <property type="component" value="Unassembled WGS sequence"/>
</dbReference>
<evidence type="ECO:0000313" key="5">
    <source>
        <dbReference type="EMBL" id="RHE23199.1"/>
    </source>
</evidence>
<name>A0A139KA74_BACUN</name>
<evidence type="ECO:0000313" key="4">
    <source>
        <dbReference type="EMBL" id="RGN94970.1"/>
    </source>
</evidence>
<dbReference type="Proteomes" id="UP000466952">
    <property type="component" value="Unassembled WGS sequence"/>
</dbReference>
<reference evidence="3 10" key="3">
    <citation type="submission" date="2020-12" db="EMBL/GenBank/DDBJ databases">
        <title>Microorganisms.</title>
        <authorList>
            <person name="Matos J."/>
            <person name="Faleiro L."/>
            <person name="Duarte I."/>
        </authorList>
    </citation>
    <scope>NUCLEOTIDE SEQUENCE [LARGE SCALE GENOMIC DNA]</scope>
    <source>
        <strain evidence="3 10">PtFD3Pch2</strain>
    </source>
</reference>
<dbReference type="AlphaFoldDB" id="A0A139KA74"/>
<dbReference type="EMBL" id="QSJZ01000007">
    <property type="protein sequence ID" value="RHE23199.1"/>
    <property type="molecule type" value="Genomic_DNA"/>
</dbReference>
<comment type="caution">
    <text evidence="5">The sequence shown here is derived from an EMBL/GenBank/DDBJ whole genome shotgun (WGS) entry which is preliminary data.</text>
</comment>
<gene>
    <name evidence="5" type="ORF">DW758_10280</name>
    <name evidence="4" type="ORF">DXB37_07305</name>
    <name evidence="2" type="ORF">GAP55_12680</name>
    <name evidence="1" type="ORF">GAQ44_10785</name>
    <name evidence="3" type="ORF">JQN06_02580</name>
</gene>
<evidence type="ECO:0000313" key="2">
    <source>
        <dbReference type="EMBL" id="KAB4211826.1"/>
    </source>
</evidence>
<keyword evidence="10" id="KW-1185">Reference proteome</keyword>
<evidence type="ECO:0000313" key="9">
    <source>
        <dbReference type="Proteomes" id="UP000487221"/>
    </source>
</evidence>
<protein>
    <submittedName>
        <fullName evidence="5">Uncharacterized protein</fullName>
    </submittedName>
</protein>
<organism evidence="5 7">
    <name type="scientific">Bacteroides uniformis</name>
    <dbReference type="NCBI Taxonomy" id="820"/>
    <lineage>
        <taxon>Bacteria</taxon>
        <taxon>Pseudomonadati</taxon>
        <taxon>Bacteroidota</taxon>
        <taxon>Bacteroidia</taxon>
        <taxon>Bacteroidales</taxon>
        <taxon>Bacteroidaceae</taxon>
        <taxon>Bacteroides</taxon>
    </lineage>
</organism>
<dbReference type="Proteomes" id="UP000260759">
    <property type="component" value="Unassembled WGS sequence"/>
</dbReference>
<evidence type="ECO:0000313" key="7">
    <source>
        <dbReference type="Proteomes" id="UP000283601"/>
    </source>
</evidence>
<dbReference type="Proteomes" id="UP001196342">
    <property type="component" value="Unassembled WGS sequence"/>
</dbReference>
<proteinExistence type="predicted"/>
<evidence type="ECO:0000313" key="6">
    <source>
        <dbReference type="Proteomes" id="UP000260759"/>
    </source>
</evidence>
<dbReference type="Proteomes" id="UP000283601">
    <property type="component" value="Unassembled WGS sequence"/>
</dbReference>
<reference evidence="8 9" key="2">
    <citation type="journal article" date="2019" name="Nat. Med.">
        <title>A library of human gut bacterial isolates paired with longitudinal multiomics data enables mechanistic microbiome research.</title>
        <authorList>
            <person name="Poyet M."/>
            <person name="Groussin M."/>
            <person name="Gibbons S.M."/>
            <person name="Avila-Pacheco J."/>
            <person name="Jiang X."/>
            <person name="Kearney S.M."/>
            <person name="Perrotta A.R."/>
            <person name="Berdy B."/>
            <person name="Zhao S."/>
            <person name="Lieberman T.D."/>
            <person name="Swanson P.K."/>
            <person name="Smith M."/>
            <person name="Roesemann S."/>
            <person name="Alexander J.E."/>
            <person name="Rich S.A."/>
            <person name="Livny J."/>
            <person name="Vlamakis H."/>
            <person name="Clish C."/>
            <person name="Bullock K."/>
            <person name="Deik A."/>
            <person name="Scott J."/>
            <person name="Pierce K.A."/>
            <person name="Xavier R.J."/>
            <person name="Alm E.J."/>
        </authorList>
    </citation>
    <scope>NUCLEOTIDE SEQUENCE [LARGE SCALE GENOMIC DNA]</scope>
    <source>
        <strain evidence="2 8">BIOML-A11</strain>
        <strain evidence="1 9">BIOML-A19</strain>
    </source>
</reference>